<evidence type="ECO:0000256" key="4">
    <source>
        <dbReference type="ARBA" id="ARBA00022989"/>
    </source>
</evidence>
<protein>
    <recommendedName>
        <fullName evidence="8">Major facilitator superfamily (MFS) profile domain-containing protein</fullName>
    </recommendedName>
</protein>
<evidence type="ECO:0000256" key="7">
    <source>
        <dbReference type="SAM" id="Phobius"/>
    </source>
</evidence>
<keyword evidence="3 7" id="KW-0812">Transmembrane</keyword>
<reference evidence="9" key="1">
    <citation type="submission" date="2023-08" db="EMBL/GenBank/DDBJ databases">
        <title>Black Yeasts Isolated from many extreme environments.</title>
        <authorList>
            <person name="Coleine C."/>
            <person name="Stajich J.E."/>
            <person name="Selbmann L."/>
        </authorList>
    </citation>
    <scope>NUCLEOTIDE SEQUENCE</scope>
    <source>
        <strain evidence="9">CCFEE 5810</strain>
    </source>
</reference>
<feature type="transmembrane region" description="Helical" evidence="7">
    <location>
        <begin position="413"/>
        <end position="433"/>
    </location>
</feature>
<evidence type="ECO:0000256" key="2">
    <source>
        <dbReference type="ARBA" id="ARBA00022448"/>
    </source>
</evidence>
<feature type="transmembrane region" description="Helical" evidence="7">
    <location>
        <begin position="321"/>
        <end position="343"/>
    </location>
</feature>
<feature type="transmembrane region" description="Helical" evidence="7">
    <location>
        <begin position="57"/>
        <end position="76"/>
    </location>
</feature>
<dbReference type="Proteomes" id="UP001310594">
    <property type="component" value="Unassembled WGS sequence"/>
</dbReference>
<feature type="transmembrane region" description="Helical" evidence="7">
    <location>
        <begin position="358"/>
        <end position="378"/>
    </location>
</feature>
<feature type="transmembrane region" description="Helical" evidence="7">
    <location>
        <begin position="253"/>
        <end position="275"/>
    </location>
</feature>
<feature type="transmembrane region" description="Helical" evidence="7">
    <location>
        <begin position="123"/>
        <end position="142"/>
    </location>
</feature>
<evidence type="ECO:0000256" key="1">
    <source>
        <dbReference type="ARBA" id="ARBA00004141"/>
    </source>
</evidence>
<dbReference type="Pfam" id="PF06609">
    <property type="entry name" value="TRI12"/>
    <property type="match status" value="1"/>
</dbReference>
<evidence type="ECO:0000256" key="6">
    <source>
        <dbReference type="SAM" id="MobiDB-lite"/>
    </source>
</evidence>
<feature type="transmembrane region" description="Helical" evidence="7">
    <location>
        <begin position="390"/>
        <end position="407"/>
    </location>
</feature>
<feature type="domain" description="Major facilitator superfamily (MFS) profile" evidence="8">
    <location>
        <begin position="57"/>
        <end position="517"/>
    </location>
</feature>
<sequence length="559" mass="59433">MADMEKNHLELTETNVTESNDQHLEKLDTLQSIDIENHQAFKGDDSDGKVEWTMKKLLASAFLAMLYTGSQVPLYFAGATLSFIAADIGRADAIGWIPVANTLAIAAVCPFVGYLQDLFGKRYIALFGAVLLCVGCAVLGTAHNLSQALAGMALSGAGAGVGELTGLAGLAETVPVRLRGYSLAVLTAFVLPFCPYVLYAELFSHASSWRWGAWISLIYNGIVGIGLLFTYFPHAHVRADGLSWQAVVKRIDFAGGALSITGLTLLLVALQAGGYTHPWESAYVLCPLLFGIALLGGWILWEAKYAKHPMVPKELFMGQRVVALAYVVAFIGGMSFFSLLNFWPLTISNVWDPIPVKIGLRAIPAGFATAIGAIFWNAMLSTWPGGAREILVIAAGFLTAFGGSLAIMSPENIVATIAVGIGAAFGVGGVLVPSATIAMIAAPDALITTCAALSLSVRAVGGAIGYSIYYNIFAGKLKVKLPALVAEYAIKAGLPLAQAELFVVTYLTAPTEVSKLPGITAEILEGALTGSQWAYAESLRYVWYVKSLRYEKNITDTAR</sequence>
<feature type="transmembrane region" description="Helical" evidence="7">
    <location>
        <begin position="180"/>
        <end position="199"/>
    </location>
</feature>
<dbReference type="PROSITE" id="PS50850">
    <property type="entry name" value="MFS"/>
    <property type="match status" value="1"/>
</dbReference>
<organism evidence="9 10">
    <name type="scientific">Elasticomyces elasticus</name>
    <dbReference type="NCBI Taxonomy" id="574655"/>
    <lineage>
        <taxon>Eukaryota</taxon>
        <taxon>Fungi</taxon>
        <taxon>Dikarya</taxon>
        <taxon>Ascomycota</taxon>
        <taxon>Pezizomycotina</taxon>
        <taxon>Dothideomycetes</taxon>
        <taxon>Dothideomycetidae</taxon>
        <taxon>Mycosphaerellales</taxon>
        <taxon>Teratosphaeriaceae</taxon>
        <taxon>Elasticomyces</taxon>
    </lineage>
</organism>
<feature type="transmembrane region" description="Helical" evidence="7">
    <location>
        <begin position="445"/>
        <end position="469"/>
    </location>
</feature>
<proteinExistence type="predicted"/>
<evidence type="ECO:0000259" key="8">
    <source>
        <dbReference type="PROSITE" id="PS50850"/>
    </source>
</evidence>
<feature type="transmembrane region" description="Helical" evidence="7">
    <location>
        <begin position="148"/>
        <end position="168"/>
    </location>
</feature>
<feature type="transmembrane region" description="Helical" evidence="7">
    <location>
        <begin position="96"/>
        <end position="116"/>
    </location>
</feature>
<feature type="transmembrane region" description="Helical" evidence="7">
    <location>
        <begin position="211"/>
        <end position="232"/>
    </location>
</feature>
<accession>A0AAN8A4H4</accession>
<feature type="region of interest" description="Disordered" evidence="6">
    <location>
        <begin position="1"/>
        <end position="20"/>
    </location>
</feature>
<dbReference type="InterPro" id="IPR036259">
    <property type="entry name" value="MFS_trans_sf"/>
</dbReference>
<comment type="subcellular location">
    <subcellularLocation>
        <location evidence="1">Membrane</location>
        <topology evidence="1">Multi-pass membrane protein</topology>
    </subcellularLocation>
</comment>
<dbReference type="InterPro" id="IPR010573">
    <property type="entry name" value="MFS_Str1/Tri12-like"/>
</dbReference>
<keyword evidence="2" id="KW-0813">Transport</keyword>
<feature type="transmembrane region" description="Helical" evidence="7">
    <location>
        <begin position="281"/>
        <end position="301"/>
    </location>
</feature>
<keyword evidence="5 7" id="KW-0472">Membrane</keyword>
<evidence type="ECO:0000313" key="10">
    <source>
        <dbReference type="Proteomes" id="UP001310594"/>
    </source>
</evidence>
<comment type="caution">
    <text evidence="9">The sequence shown here is derived from an EMBL/GenBank/DDBJ whole genome shotgun (WGS) entry which is preliminary data.</text>
</comment>
<gene>
    <name evidence="9" type="ORF">LTR97_002930</name>
</gene>
<evidence type="ECO:0000256" key="5">
    <source>
        <dbReference type="ARBA" id="ARBA00023136"/>
    </source>
</evidence>
<dbReference type="GO" id="GO:0005886">
    <property type="term" value="C:plasma membrane"/>
    <property type="evidence" value="ECO:0007669"/>
    <property type="project" value="TreeGrafter"/>
</dbReference>
<evidence type="ECO:0000256" key="3">
    <source>
        <dbReference type="ARBA" id="ARBA00022692"/>
    </source>
</evidence>
<dbReference type="SUPFAM" id="SSF103473">
    <property type="entry name" value="MFS general substrate transporter"/>
    <property type="match status" value="1"/>
</dbReference>
<dbReference type="AlphaFoldDB" id="A0AAN8A4H4"/>
<keyword evidence="4 7" id="KW-1133">Transmembrane helix</keyword>
<feature type="compositionally biased region" description="Basic and acidic residues" evidence="6">
    <location>
        <begin position="1"/>
        <end position="11"/>
    </location>
</feature>
<name>A0AAN8A4H4_9PEZI</name>
<evidence type="ECO:0000313" key="9">
    <source>
        <dbReference type="EMBL" id="KAK5703917.1"/>
    </source>
</evidence>
<dbReference type="PANTHER" id="PTHR23501:SF109">
    <property type="entry name" value="MAJOR FACILITATOR SUPERFAMILY (MFS) PROFILE DOMAIN-CONTAINING PROTEIN-RELATED"/>
    <property type="match status" value="1"/>
</dbReference>
<dbReference type="InterPro" id="IPR020846">
    <property type="entry name" value="MFS_dom"/>
</dbReference>
<dbReference type="Gene3D" id="1.20.1250.20">
    <property type="entry name" value="MFS general substrate transporter like domains"/>
    <property type="match status" value="1"/>
</dbReference>
<dbReference type="GO" id="GO:0022857">
    <property type="term" value="F:transmembrane transporter activity"/>
    <property type="evidence" value="ECO:0007669"/>
    <property type="project" value="InterPro"/>
</dbReference>
<dbReference type="PANTHER" id="PTHR23501">
    <property type="entry name" value="MAJOR FACILITATOR SUPERFAMILY"/>
    <property type="match status" value="1"/>
</dbReference>
<dbReference type="EMBL" id="JAVRQU010000004">
    <property type="protein sequence ID" value="KAK5703917.1"/>
    <property type="molecule type" value="Genomic_DNA"/>
</dbReference>